<dbReference type="PANTHER" id="PTHR43975:SF2">
    <property type="entry name" value="EG:BACR7A4.14 PROTEIN-RELATED"/>
    <property type="match status" value="1"/>
</dbReference>
<dbReference type="CDD" id="cd05233">
    <property type="entry name" value="SDR_c"/>
    <property type="match status" value="1"/>
</dbReference>
<dbReference type="Pfam" id="PF00106">
    <property type="entry name" value="adh_short"/>
    <property type="match status" value="1"/>
</dbReference>
<dbReference type="EMBL" id="MN038177">
    <property type="protein sequence ID" value="QDH49634.1"/>
    <property type="molecule type" value="Genomic_DNA"/>
</dbReference>
<dbReference type="Gene3D" id="3.40.50.720">
    <property type="entry name" value="NAD(P)-binding Rossmann-like Domain"/>
    <property type="match status" value="1"/>
</dbReference>
<protein>
    <submittedName>
        <fullName evidence="1">Oxidoreductase</fullName>
    </submittedName>
</protein>
<dbReference type="PRINTS" id="PR00080">
    <property type="entry name" value="SDRFAMILY"/>
</dbReference>
<keyword evidence="2" id="KW-1185">Reference proteome</keyword>
<dbReference type="PROSITE" id="PS00061">
    <property type="entry name" value="ADH_SHORT"/>
    <property type="match status" value="1"/>
</dbReference>
<evidence type="ECO:0000313" key="2">
    <source>
        <dbReference type="Proteomes" id="UP000319711"/>
    </source>
</evidence>
<dbReference type="RefSeq" id="YP_009849904.1">
    <property type="nucleotide sequence ID" value="NC_048796.1"/>
</dbReference>
<name>A0A514A8S9_9CAUD</name>
<gene>
    <name evidence="1" type="primary">69</name>
    <name evidence="1" type="ORF">KYLE_72</name>
</gene>
<proteinExistence type="predicted"/>
<dbReference type="PANTHER" id="PTHR43975">
    <property type="entry name" value="ZGC:101858"/>
    <property type="match status" value="1"/>
</dbReference>
<dbReference type="GeneID" id="55620349"/>
<sequence length="225" mass="24597">MKVIVTGSSSGLGREIASVLEFNGIQVIEFDRNVAPNQTVQDPPKWVSELDKVDGLINCAGINRNEWFEEVSVEQFDHVMHVNAFSFVAMTQAVLPQLIASKGFVINIVSNAAHIPMTSSLAYNASKAAGLMITKQMAHELTPKHGITVFSISPNKLAGTGMSKQIEENVCKVRGWTPEFAAEYQRKALMHGLETPPESIAEFIGHLIESGSYKYMSGTDIPFGK</sequence>
<dbReference type="InterPro" id="IPR002347">
    <property type="entry name" value="SDR_fam"/>
</dbReference>
<dbReference type="InterPro" id="IPR036291">
    <property type="entry name" value="NAD(P)-bd_dom_sf"/>
</dbReference>
<dbReference type="InterPro" id="IPR020904">
    <property type="entry name" value="Sc_DH/Rdtase_CS"/>
</dbReference>
<organism evidence="1 2">
    <name type="scientific">Pantoea phage Kyle</name>
    <dbReference type="NCBI Taxonomy" id="2589665"/>
    <lineage>
        <taxon>Viruses</taxon>
        <taxon>Duplodnaviria</taxon>
        <taxon>Heunggongvirae</taxon>
        <taxon>Uroviricota</taxon>
        <taxon>Caudoviricetes</taxon>
        <taxon>Lindbergviridae</taxon>
        <taxon>Kylevirus</taxon>
        <taxon>Kylevirus kyle</taxon>
    </lineage>
</organism>
<evidence type="ECO:0000313" key="1">
    <source>
        <dbReference type="EMBL" id="QDH49634.1"/>
    </source>
</evidence>
<accession>A0A514A8S9</accession>
<dbReference type="PRINTS" id="PR00081">
    <property type="entry name" value="GDHRDH"/>
</dbReference>
<dbReference type="SUPFAM" id="SSF51735">
    <property type="entry name" value="NAD(P)-binding Rossmann-fold domains"/>
    <property type="match status" value="1"/>
</dbReference>
<dbReference type="Proteomes" id="UP000319711">
    <property type="component" value="Segment"/>
</dbReference>
<dbReference type="KEGG" id="vg:55620349"/>
<reference evidence="1 2" key="1">
    <citation type="submission" date="2019-06" db="EMBL/GenBank/DDBJ databases">
        <authorList>
            <person name="Fakulujo A."/>
            <person name="Fiaz D."/>
            <person name="Garg S."/>
            <person name="Gordon G."/>
            <person name="Haider Z."/>
            <person name="Hale A."/>
            <person name="Hodges K."/>
            <person name="Jacob L."/>
            <person name="Kandil F."/>
            <person name="Kincaid V."/>
            <person name="Melchor-Guerra M."/>
            <person name="Morrelli A."/>
            <person name="Morris R."/>
            <person name="Nawaz M."/>
            <person name="Nguyen N."/>
            <person name="Omair A."/>
            <person name="Pray J."/>
            <person name="Saleem H."/>
            <person name="Saravane K."/>
            <person name="Sharma A."/>
            <person name="Singh A."/>
            <person name="Walston M."/>
            <person name="Zaman H."/>
            <person name="Puthuveetil N."/>
            <person name="Do L."/>
            <person name="Islam N."/>
            <person name="Johnson A."/>
        </authorList>
    </citation>
    <scope>NUCLEOTIDE SEQUENCE [LARGE SCALE GENOMIC DNA]</scope>
</reference>